<dbReference type="Gene3D" id="3.30.160.20">
    <property type="match status" value="1"/>
</dbReference>
<dbReference type="GO" id="GO:0005840">
    <property type="term" value="C:ribosome"/>
    <property type="evidence" value="ECO:0007669"/>
    <property type="project" value="UniProtKB-KW"/>
</dbReference>
<evidence type="ECO:0000313" key="10">
    <source>
        <dbReference type="EMBL" id="KAG8195159.1"/>
    </source>
</evidence>
<keyword evidence="3" id="KW-0689">Ribosomal protein</keyword>
<reference evidence="10 11" key="1">
    <citation type="journal article" date="2022" name="Nat. Ecol. Evol.">
        <title>A masculinizing supergene underlies an exaggerated male reproductive morph in a spider.</title>
        <authorList>
            <person name="Hendrickx F."/>
            <person name="De Corte Z."/>
            <person name="Sonet G."/>
            <person name="Van Belleghem S.M."/>
            <person name="Kostlbacher S."/>
            <person name="Vangestel C."/>
        </authorList>
    </citation>
    <scope>NUCLEOTIDE SEQUENCE [LARGE SCALE GENOMIC DNA]</scope>
    <source>
        <strain evidence="10">W744_W776</strain>
    </source>
</reference>
<dbReference type="GO" id="GO:1990904">
    <property type="term" value="C:ribonucleoprotein complex"/>
    <property type="evidence" value="ECO:0007669"/>
    <property type="project" value="UniProtKB-KW"/>
</dbReference>
<dbReference type="EMBL" id="JAFNEN010000092">
    <property type="protein sequence ID" value="KAG8195159.1"/>
    <property type="molecule type" value="Genomic_DNA"/>
</dbReference>
<dbReference type="GO" id="GO:0003725">
    <property type="term" value="F:double-stranded RNA binding"/>
    <property type="evidence" value="ECO:0007669"/>
    <property type="project" value="InterPro"/>
</dbReference>
<evidence type="ECO:0000256" key="4">
    <source>
        <dbReference type="ARBA" id="ARBA00023128"/>
    </source>
</evidence>
<proteinExistence type="inferred from homology"/>
<organism evidence="10 11">
    <name type="scientific">Oedothorax gibbosus</name>
    <dbReference type="NCBI Taxonomy" id="931172"/>
    <lineage>
        <taxon>Eukaryota</taxon>
        <taxon>Metazoa</taxon>
        <taxon>Ecdysozoa</taxon>
        <taxon>Arthropoda</taxon>
        <taxon>Chelicerata</taxon>
        <taxon>Arachnida</taxon>
        <taxon>Araneae</taxon>
        <taxon>Araneomorphae</taxon>
        <taxon>Entelegynae</taxon>
        <taxon>Araneoidea</taxon>
        <taxon>Linyphiidae</taxon>
        <taxon>Erigoninae</taxon>
        <taxon>Oedothorax</taxon>
    </lineage>
</organism>
<gene>
    <name evidence="10" type="ORF">JTE90_023336</name>
</gene>
<dbReference type="SUPFAM" id="SSF54768">
    <property type="entry name" value="dsRNA-binding domain-like"/>
    <property type="match status" value="1"/>
</dbReference>
<evidence type="ECO:0000313" key="11">
    <source>
        <dbReference type="Proteomes" id="UP000827092"/>
    </source>
</evidence>
<evidence type="ECO:0000256" key="7">
    <source>
        <dbReference type="ARBA" id="ARBA00035187"/>
    </source>
</evidence>
<keyword evidence="5" id="KW-0687">Ribonucleoprotein</keyword>
<dbReference type="SUPFAM" id="SSF69065">
    <property type="entry name" value="RNase III domain-like"/>
    <property type="match status" value="1"/>
</dbReference>
<accession>A0AAV6VGV4</accession>
<evidence type="ECO:0000259" key="8">
    <source>
        <dbReference type="Pfam" id="PF22892"/>
    </source>
</evidence>
<name>A0AAV6VGV4_9ARAC</name>
<dbReference type="Gene3D" id="1.10.1520.10">
    <property type="entry name" value="Ribonuclease III domain"/>
    <property type="match status" value="1"/>
</dbReference>
<dbReference type="AlphaFoldDB" id="A0AAV6VGV4"/>
<comment type="subcellular location">
    <subcellularLocation>
        <location evidence="1">Mitochondrion</location>
    </subcellularLocation>
</comment>
<comment type="caution">
    <text evidence="10">The sequence shown here is derived from an EMBL/GenBank/DDBJ whole genome shotgun (WGS) entry which is preliminary data.</text>
</comment>
<dbReference type="CDD" id="cd19874">
    <property type="entry name" value="DSRM_MRPL44"/>
    <property type="match status" value="1"/>
</dbReference>
<evidence type="ECO:0000256" key="5">
    <source>
        <dbReference type="ARBA" id="ARBA00023274"/>
    </source>
</evidence>
<keyword evidence="2" id="KW-0809">Transit peptide</keyword>
<dbReference type="Pfam" id="PF22892">
    <property type="entry name" value="DSRM_MRPL44"/>
    <property type="match status" value="1"/>
</dbReference>
<dbReference type="Proteomes" id="UP000827092">
    <property type="component" value="Unassembled WGS sequence"/>
</dbReference>
<dbReference type="InterPro" id="IPR055189">
    <property type="entry name" value="RM44_endonuclase"/>
</dbReference>
<feature type="domain" description="Large ribosomal subunit protein mL44 dsRNA binding" evidence="8">
    <location>
        <begin position="240"/>
        <end position="347"/>
    </location>
</feature>
<protein>
    <recommendedName>
        <fullName evidence="7">Large ribosomal subunit protein mL44</fullName>
    </recommendedName>
</protein>
<dbReference type="GO" id="GO:0004525">
    <property type="term" value="F:ribonuclease III activity"/>
    <property type="evidence" value="ECO:0007669"/>
    <property type="project" value="InterPro"/>
</dbReference>
<dbReference type="InterPro" id="IPR036389">
    <property type="entry name" value="RNase_III_sf"/>
</dbReference>
<feature type="domain" description="Large ribosomal subunit protein mL44 endonuclease" evidence="9">
    <location>
        <begin position="75"/>
        <end position="209"/>
    </location>
</feature>
<evidence type="ECO:0000256" key="1">
    <source>
        <dbReference type="ARBA" id="ARBA00004173"/>
    </source>
</evidence>
<dbReference type="GO" id="GO:0005739">
    <property type="term" value="C:mitochondrion"/>
    <property type="evidence" value="ECO:0007669"/>
    <property type="project" value="UniProtKB-SubCell"/>
</dbReference>
<keyword evidence="4" id="KW-0496">Mitochondrion</keyword>
<evidence type="ECO:0000259" key="9">
    <source>
        <dbReference type="Pfam" id="PF22935"/>
    </source>
</evidence>
<evidence type="ECO:0000256" key="6">
    <source>
        <dbReference type="ARBA" id="ARBA00024034"/>
    </source>
</evidence>
<evidence type="ECO:0000256" key="3">
    <source>
        <dbReference type="ARBA" id="ARBA00022980"/>
    </source>
</evidence>
<dbReference type="GO" id="GO:0006396">
    <property type="term" value="P:RNA processing"/>
    <property type="evidence" value="ECO:0007669"/>
    <property type="project" value="InterPro"/>
</dbReference>
<sequence>MSFFRFLNFGTSKLIPVRNVLVTKQPLKLLIPEYQLTAKRLFNKSFGIKNRTMKLRRKIAGPEKLRRRNEWLSWNYKSELYAFSQRLNENITFETLQTAFIFESYLQEEEQKRKELDIPSQDVHLSLTSNTSLIASGHEVISNYLDYYLSYCYPKLPAEGISAIKTYLMSPEVLSHISFNLGTKDLIFSVEYPPNELTLSDTFKAIVGSIAKDDSTPRAENFILDFVCPHMIGKDVFDIWDLQDPLGLVNSILLRAGLTECEPRLIAEAGRNTIEAVYHVGLYVNKLFLGRGPGETLDTAVEMAAYDALRKMFGIRDCEKPLPFGDKARAIDFKSAKPSRVSLEEWCSDDLKVYAQQ</sequence>
<dbReference type="InterPro" id="IPR044444">
    <property type="entry name" value="Ribosomal_mL44_DSRM_metazoa"/>
</dbReference>
<comment type="similarity">
    <text evidence="6">Belongs to the ribonuclease III family. Mitochondrion-specific ribosomal protein mL44 subfamily.</text>
</comment>
<evidence type="ECO:0000256" key="2">
    <source>
        <dbReference type="ARBA" id="ARBA00022946"/>
    </source>
</evidence>
<dbReference type="Pfam" id="PF22935">
    <property type="entry name" value="RM44_endonuclase"/>
    <property type="match status" value="1"/>
</dbReference>
<keyword evidence="11" id="KW-1185">Reference proteome</keyword>